<dbReference type="EMBL" id="CAGKOT010000003">
    <property type="protein sequence ID" value="CAB5320082.1"/>
    <property type="molecule type" value="Genomic_DNA"/>
</dbReference>
<comment type="caution">
    <text evidence="4">The sequence shown here is derived from an EMBL/GenBank/DDBJ whole genome shotgun (WGS) entry which is preliminary data.</text>
</comment>
<dbReference type="PANTHER" id="PTHR24305:SF166">
    <property type="entry name" value="CYTOCHROME P450 12A4, MITOCHONDRIAL-RELATED"/>
    <property type="match status" value="1"/>
</dbReference>
<dbReference type="GO" id="GO:0004497">
    <property type="term" value="F:monooxygenase activity"/>
    <property type="evidence" value="ECO:0007669"/>
    <property type="project" value="UniProtKB-KW"/>
</dbReference>
<evidence type="ECO:0008006" key="6">
    <source>
        <dbReference type="Google" id="ProtNLM"/>
    </source>
</evidence>
<dbReference type="Proteomes" id="UP000684084">
    <property type="component" value="Unassembled WGS sequence"/>
</dbReference>
<evidence type="ECO:0000256" key="2">
    <source>
        <dbReference type="RuleBase" id="RU000461"/>
    </source>
</evidence>
<dbReference type="AlphaFoldDB" id="A0A916DYU2"/>
<dbReference type="OrthoDB" id="1470350at2759"/>
<keyword evidence="2" id="KW-0560">Oxidoreductase</keyword>
<dbReference type="InterPro" id="IPR050121">
    <property type="entry name" value="Cytochrome_P450_monoxygenase"/>
</dbReference>
<dbReference type="Pfam" id="PF00067">
    <property type="entry name" value="p450"/>
    <property type="match status" value="2"/>
</dbReference>
<proteinExistence type="inferred from homology"/>
<dbReference type="VEuPathDB" id="FungiDB:RhiirFUN_012980"/>
<keyword evidence="2" id="KW-0479">Metal-binding</keyword>
<keyword evidence="3" id="KW-0472">Membrane</keyword>
<evidence type="ECO:0000256" key="3">
    <source>
        <dbReference type="SAM" id="Phobius"/>
    </source>
</evidence>
<keyword evidence="2" id="KW-0503">Monooxygenase</keyword>
<protein>
    <recommendedName>
        <fullName evidence="6">Cytochrome P450</fullName>
    </recommendedName>
</protein>
<dbReference type="VEuPathDB" id="FungiDB:RhiirFUN_012981"/>
<feature type="transmembrane region" description="Helical" evidence="3">
    <location>
        <begin position="12"/>
        <end position="35"/>
    </location>
</feature>
<accession>A0A916DYU2</accession>
<organism evidence="4 5">
    <name type="scientific">Rhizophagus irregularis</name>
    <dbReference type="NCBI Taxonomy" id="588596"/>
    <lineage>
        <taxon>Eukaryota</taxon>
        <taxon>Fungi</taxon>
        <taxon>Fungi incertae sedis</taxon>
        <taxon>Mucoromycota</taxon>
        <taxon>Glomeromycotina</taxon>
        <taxon>Glomeromycetes</taxon>
        <taxon>Glomerales</taxon>
        <taxon>Glomeraceae</taxon>
        <taxon>Rhizophagus</taxon>
    </lineage>
</organism>
<dbReference type="PANTHER" id="PTHR24305">
    <property type="entry name" value="CYTOCHROME P450"/>
    <property type="match status" value="1"/>
</dbReference>
<comment type="similarity">
    <text evidence="1 2">Belongs to the cytochrome P450 family.</text>
</comment>
<dbReference type="GO" id="GO:0016705">
    <property type="term" value="F:oxidoreductase activity, acting on paired donors, with incorporation or reduction of molecular oxygen"/>
    <property type="evidence" value="ECO:0007669"/>
    <property type="project" value="InterPro"/>
</dbReference>
<dbReference type="InterPro" id="IPR001128">
    <property type="entry name" value="Cyt_P450"/>
</dbReference>
<keyword evidence="3" id="KW-0812">Transmembrane</keyword>
<dbReference type="InterPro" id="IPR017972">
    <property type="entry name" value="Cyt_P450_CS"/>
</dbReference>
<dbReference type="GO" id="GO:0005506">
    <property type="term" value="F:iron ion binding"/>
    <property type="evidence" value="ECO:0007669"/>
    <property type="project" value="InterPro"/>
</dbReference>
<evidence type="ECO:0000313" key="4">
    <source>
        <dbReference type="EMBL" id="CAB5320082.1"/>
    </source>
</evidence>
<reference evidence="4" key="1">
    <citation type="submission" date="2020-05" db="EMBL/GenBank/DDBJ databases">
        <authorList>
            <person name="Rincon C."/>
            <person name="Sanders R I."/>
            <person name="Robbins C."/>
            <person name="Chaturvedi A."/>
        </authorList>
    </citation>
    <scope>NUCLEOTIDE SEQUENCE</scope>
    <source>
        <strain evidence="4">CHB12</strain>
    </source>
</reference>
<evidence type="ECO:0000256" key="1">
    <source>
        <dbReference type="ARBA" id="ARBA00010617"/>
    </source>
</evidence>
<evidence type="ECO:0000313" key="5">
    <source>
        <dbReference type="Proteomes" id="UP000684084"/>
    </source>
</evidence>
<keyword evidence="2" id="KW-0408">Iron</keyword>
<dbReference type="PROSITE" id="PS00086">
    <property type="entry name" value="CYTOCHROME_P450"/>
    <property type="match status" value="1"/>
</dbReference>
<sequence length="512" mass="59021">MNLFNIQDFFKLCGVILFFYLLKSLYDIIYCAYFGPLSIVPGPKLFPLTRLFISFKQISGQRWKWIQNVAVPTYGPMVRLGPNLVLISDKDAIKEIIAADFPKNFNYIKFRTEDRFDTLFSTIDKSFHKKRRRILSPAFSIKYVSSLEPLMILCVKDLIYKVDECIEKKTFSDGAVLNIVNLVQSCVLDIIGETNFGGKFNSIETLSHPLPGKVYQELRRRAMKSLFPLFKSFMKYDQYLLDLSNELIKNRRQAEKSRVDILQAILDVVKTEESDQITDFEIFDQILEFLIAGTDTVGLTASMAITLLAKNPDKLKLLQQELDNALGNCNDELPKHDQLKALPYLNAVINETMRLWPVTLDGESLGPIMPNYRKNGWSIEIGIGRSPEKDTIINGYMIPARTNLVLNYYHLHHDPKYWGKNVEEFVPERWLDLNNSPKDIFYPFSAGSRNCIGQNFALMEMRLIIASLLFQFDVKDILAQELDIVCYITPSFNNLKYDLVFSKRSFKSINNC</sequence>
<name>A0A916DYU2_9GLOM</name>
<gene>
    <name evidence="4" type="ORF">CHRIB12_LOCUS2135</name>
</gene>
<keyword evidence="3" id="KW-1133">Transmembrane helix</keyword>
<dbReference type="GO" id="GO:0020037">
    <property type="term" value="F:heme binding"/>
    <property type="evidence" value="ECO:0007669"/>
    <property type="project" value="InterPro"/>
</dbReference>
<keyword evidence="2" id="KW-0349">Heme</keyword>